<proteinExistence type="predicted"/>
<evidence type="ECO:0008006" key="4">
    <source>
        <dbReference type="Google" id="ProtNLM"/>
    </source>
</evidence>
<dbReference type="EMBL" id="CP134878">
    <property type="protein sequence ID" value="WNM19668.1"/>
    <property type="molecule type" value="Genomic_DNA"/>
</dbReference>
<sequence length="179" mass="21004">MKRVFISLIVIVFLVSCKDEKIKEESSIEKVNEDTNDRMKVTLNVTVKKDDSFQIFYKDNEADNFEEKKSFFVEFKGNDQPQEIVFLLPEDVLPNYLRLDFGTNKNQTDMIINNFRINYYDKSFEAKGNEFFNYFYPNELVKIEAQESKVTPIVSQNGNYDPVFCSAEGLKIQLELLIK</sequence>
<keyword evidence="3" id="KW-1185">Reference proteome</keyword>
<evidence type="ECO:0000313" key="3">
    <source>
        <dbReference type="Proteomes" id="UP001304515"/>
    </source>
</evidence>
<dbReference type="PROSITE" id="PS51257">
    <property type="entry name" value="PROKAR_LIPOPROTEIN"/>
    <property type="match status" value="1"/>
</dbReference>
<dbReference type="AlphaFoldDB" id="A0AA96J3T6"/>
<organism evidence="2 3">
    <name type="scientific">Flavobacterium capsici</name>
    <dbReference type="NCBI Taxonomy" id="3075618"/>
    <lineage>
        <taxon>Bacteria</taxon>
        <taxon>Pseudomonadati</taxon>
        <taxon>Bacteroidota</taxon>
        <taxon>Flavobacteriia</taxon>
        <taxon>Flavobacteriales</taxon>
        <taxon>Flavobacteriaceae</taxon>
        <taxon>Flavobacterium</taxon>
    </lineage>
</organism>
<dbReference type="Proteomes" id="UP001304515">
    <property type="component" value="Chromosome"/>
</dbReference>
<accession>A0AA96EW22</accession>
<dbReference type="EMBL" id="CP134890">
    <property type="protein sequence ID" value="WNM21057.1"/>
    <property type="molecule type" value="Genomic_DNA"/>
</dbReference>
<dbReference type="KEGG" id="fcj:RN605_10210"/>
<protein>
    <recommendedName>
        <fullName evidence="4">Lipoprotein</fullName>
    </recommendedName>
</protein>
<gene>
    <name evidence="2" type="ORF">RN605_10210</name>
    <name evidence="1" type="ORF">RN608_03040</name>
</gene>
<reference evidence="2 3" key="1">
    <citation type="submission" date="2023-09" db="EMBL/GenBank/DDBJ databases">
        <title>Flavobacterium sp. a novel bacteria isolate from Pepper rhizosphere.</title>
        <authorList>
            <person name="Peng Y."/>
            <person name="Lee J."/>
        </authorList>
    </citation>
    <scope>NUCLEOTIDE SEQUENCE [LARGE SCALE GENOMIC DNA]</scope>
    <source>
        <strain evidence="1">PMR2A8</strain>
        <strain evidence="2 3">PMTSA4</strain>
    </source>
</reference>
<evidence type="ECO:0000313" key="2">
    <source>
        <dbReference type="EMBL" id="WNM21057.1"/>
    </source>
</evidence>
<evidence type="ECO:0000313" key="1">
    <source>
        <dbReference type="EMBL" id="WNM19668.1"/>
    </source>
</evidence>
<dbReference type="RefSeq" id="WP_313324561.1">
    <property type="nucleotide sequence ID" value="NZ_CP134878.1"/>
</dbReference>
<name>A0AA96J3T6_9FLAO</name>
<accession>A0AA96J3T6</accession>